<dbReference type="InParanoid" id="A0A1S3K7B5"/>
<dbReference type="InterPro" id="IPR000215">
    <property type="entry name" value="Serpin_fam"/>
</dbReference>
<organism evidence="5 6">
    <name type="scientific">Lingula anatina</name>
    <name type="common">Brachiopod</name>
    <name type="synonym">Lingula unguis</name>
    <dbReference type="NCBI Taxonomy" id="7574"/>
    <lineage>
        <taxon>Eukaryota</taxon>
        <taxon>Metazoa</taxon>
        <taxon>Spiralia</taxon>
        <taxon>Lophotrochozoa</taxon>
        <taxon>Brachiopoda</taxon>
        <taxon>Linguliformea</taxon>
        <taxon>Lingulata</taxon>
        <taxon>Lingulida</taxon>
        <taxon>Linguloidea</taxon>
        <taxon>Lingulidae</taxon>
        <taxon>Lingula</taxon>
    </lineage>
</organism>
<dbReference type="Gene3D" id="2.30.39.10">
    <property type="entry name" value="Alpha-1-antitrypsin, domain 1"/>
    <property type="match status" value="1"/>
</dbReference>
<dbReference type="FunFam" id="3.30.497.10:FF:000001">
    <property type="entry name" value="Serine protease inhibitor"/>
    <property type="match status" value="1"/>
</dbReference>
<dbReference type="RefSeq" id="XP_013418151.1">
    <property type="nucleotide sequence ID" value="XM_013562697.1"/>
</dbReference>
<dbReference type="OMA" id="NFGERMK"/>
<feature type="chain" id="PRO_5010331789" evidence="3">
    <location>
        <begin position="22"/>
        <end position="448"/>
    </location>
</feature>
<reference evidence="6" key="1">
    <citation type="submission" date="2025-08" db="UniProtKB">
        <authorList>
            <consortium name="RefSeq"/>
        </authorList>
    </citation>
    <scope>IDENTIFICATION</scope>
    <source>
        <tissue evidence="6">Gonads</tissue>
    </source>
</reference>
<dbReference type="InterPro" id="IPR042185">
    <property type="entry name" value="Serpin_sf_2"/>
</dbReference>
<sequence length="448" mass="49014">MKAFLFIVATPILLCLHGTEGQTVVPDDVLTLSTANFDFALQLYNKLKAGGDGKNIFFSPVSISTAFAMLHLGAKGNSRSQLEQVLKLDALSGNNVHKAFKDLHALLNSPATNVTLRSANRLYASNKYESFKDQFFTDASEFFGASVERKDFVGKAEASRQEINGWVEKQTEEKIKDLIPAGGITPATIMVLVNAIYFKGLWQDPFNASYTTEMPFRTGAGRSTNIKMMMIPGKTFPYAESAALKSKAIEIPYKGTVSMVVVVPDDVDGLAALEAKMDVTAANVLLDSLGRTDVNKFYFPQFELKESQYQLKSFLTSMGMTDIFGPNADLSGIGGNPGELQVDEAIHKAFIKVDEQGTEAAAATAITVRLTALTPQIDEFKVDRPFLFFIREKMSGSILFMGRVANPPPVGQPRSNAIRDGTETDDNSSAAILVPSWTLLLVIMWRML</sequence>
<dbReference type="PANTHER" id="PTHR11461">
    <property type="entry name" value="SERINE PROTEASE INHIBITOR, SERPIN"/>
    <property type="match status" value="1"/>
</dbReference>
<feature type="domain" description="Serpin" evidence="4">
    <location>
        <begin position="41"/>
        <end position="407"/>
    </location>
</feature>
<gene>
    <name evidence="6" type="primary">LOC106179167</name>
</gene>
<accession>A0A1S3K7B5</accession>
<dbReference type="InterPro" id="IPR023796">
    <property type="entry name" value="Serpin_dom"/>
</dbReference>
<evidence type="ECO:0000313" key="5">
    <source>
        <dbReference type="Proteomes" id="UP000085678"/>
    </source>
</evidence>
<dbReference type="SMART" id="SM00093">
    <property type="entry name" value="SERPIN"/>
    <property type="match status" value="1"/>
</dbReference>
<feature type="signal peptide" evidence="3">
    <location>
        <begin position="1"/>
        <end position="21"/>
    </location>
</feature>
<evidence type="ECO:0000256" key="1">
    <source>
        <dbReference type="ARBA" id="ARBA00009500"/>
    </source>
</evidence>
<comment type="similarity">
    <text evidence="1 2">Belongs to the serpin family.</text>
</comment>
<evidence type="ECO:0000256" key="2">
    <source>
        <dbReference type="RuleBase" id="RU000411"/>
    </source>
</evidence>
<evidence type="ECO:0000256" key="3">
    <source>
        <dbReference type="SAM" id="SignalP"/>
    </source>
</evidence>
<dbReference type="Gene3D" id="3.30.497.10">
    <property type="entry name" value="Antithrombin, subunit I, domain 2"/>
    <property type="match status" value="1"/>
</dbReference>
<dbReference type="OrthoDB" id="671595at2759"/>
<name>A0A1S3K7B5_LINAN</name>
<keyword evidence="5" id="KW-1185">Reference proteome</keyword>
<dbReference type="SUPFAM" id="SSF56574">
    <property type="entry name" value="Serpins"/>
    <property type="match status" value="1"/>
</dbReference>
<dbReference type="AlphaFoldDB" id="A0A1S3K7B5"/>
<protein>
    <submittedName>
        <fullName evidence="6">Leukocyte elastase inhibitor-like</fullName>
    </submittedName>
</protein>
<dbReference type="GO" id="GO:0005615">
    <property type="term" value="C:extracellular space"/>
    <property type="evidence" value="ECO:0007669"/>
    <property type="project" value="InterPro"/>
</dbReference>
<evidence type="ECO:0000313" key="6">
    <source>
        <dbReference type="RefSeq" id="XP_013418151.1"/>
    </source>
</evidence>
<dbReference type="InterPro" id="IPR036186">
    <property type="entry name" value="Serpin_sf"/>
</dbReference>
<dbReference type="InterPro" id="IPR023795">
    <property type="entry name" value="Serpin_CS"/>
</dbReference>
<evidence type="ECO:0000259" key="4">
    <source>
        <dbReference type="SMART" id="SM00093"/>
    </source>
</evidence>
<dbReference type="GO" id="GO:0004867">
    <property type="term" value="F:serine-type endopeptidase inhibitor activity"/>
    <property type="evidence" value="ECO:0007669"/>
    <property type="project" value="InterPro"/>
</dbReference>
<dbReference type="FunCoup" id="A0A1S3K7B5">
    <property type="interactions" value="32"/>
</dbReference>
<keyword evidence="3" id="KW-0732">Signal</keyword>
<dbReference type="KEGG" id="lak:106179167"/>
<dbReference type="PROSITE" id="PS00284">
    <property type="entry name" value="SERPIN"/>
    <property type="match status" value="1"/>
</dbReference>
<dbReference type="Pfam" id="PF00079">
    <property type="entry name" value="Serpin"/>
    <property type="match status" value="1"/>
</dbReference>
<dbReference type="PANTHER" id="PTHR11461:SF211">
    <property type="entry name" value="GH10112P-RELATED"/>
    <property type="match status" value="1"/>
</dbReference>
<dbReference type="GeneID" id="106179167"/>
<proteinExistence type="inferred from homology"/>
<dbReference type="CDD" id="cd00172">
    <property type="entry name" value="serpin"/>
    <property type="match status" value="1"/>
</dbReference>
<dbReference type="InterPro" id="IPR042178">
    <property type="entry name" value="Serpin_sf_1"/>
</dbReference>
<dbReference type="Proteomes" id="UP000085678">
    <property type="component" value="Unplaced"/>
</dbReference>